<dbReference type="GO" id="GO:0038023">
    <property type="term" value="F:signaling receptor activity"/>
    <property type="evidence" value="ECO:0007669"/>
    <property type="project" value="TreeGrafter"/>
</dbReference>
<feature type="transmembrane region" description="Helical" evidence="6">
    <location>
        <begin position="207"/>
        <end position="227"/>
    </location>
</feature>
<dbReference type="InterPro" id="IPR004254">
    <property type="entry name" value="AdipoR/HlyIII-related"/>
</dbReference>
<dbReference type="Proteomes" id="UP000095358">
    <property type="component" value="Unassembled WGS sequence"/>
</dbReference>
<feature type="transmembrane region" description="Helical" evidence="6">
    <location>
        <begin position="239"/>
        <end position="263"/>
    </location>
</feature>
<dbReference type="GO" id="GO:0006882">
    <property type="term" value="P:intracellular zinc ion homeostasis"/>
    <property type="evidence" value="ECO:0007669"/>
    <property type="project" value="TreeGrafter"/>
</dbReference>
<organism evidence="7 8">
    <name type="scientific">Hanseniaspora uvarum</name>
    <name type="common">Yeast</name>
    <name type="synonym">Kloeckera apiculata</name>
    <dbReference type="NCBI Taxonomy" id="29833"/>
    <lineage>
        <taxon>Eukaryota</taxon>
        <taxon>Fungi</taxon>
        <taxon>Dikarya</taxon>
        <taxon>Ascomycota</taxon>
        <taxon>Saccharomycotina</taxon>
        <taxon>Saccharomycetes</taxon>
        <taxon>Saccharomycodales</taxon>
        <taxon>Saccharomycodaceae</taxon>
        <taxon>Hanseniaspora</taxon>
    </lineage>
</organism>
<keyword evidence="8" id="KW-1185">Reference proteome</keyword>
<keyword evidence="4 6" id="KW-0472">Membrane</keyword>
<evidence type="ECO:0000256" key="3">
    <source>
        <dbReference type="ARBA" id="ARBA00022989"/>
    </source>
</evidence>
<keyword evidence="2 6" id="KW-0812">Transmembrane</keyword>
<dbReference type="PANTHER" id="PTHR20855:SF95">
    <property type="entry name" value="ADIPOR-LIKE RECEPTOR IZH1"/>
    <property type="match status" value="1"/>
</dbReference>
<feature type="binding site" evidence="5">
    <location>
        <position position="164"/>
    </location>
    <ligand>
        <name>Zn(2+)</name>
        <dbReference type="ChEBI" id="CHEBI:29105"/>
    </ligand>
</feature>
<keyword evidence="3 6" id="KW-1133">Transmembrane helix</keyword>
<feature type="transmembrane region" description="Helical" evidence="6">
    <location>
        <begin position="182"/>
        <end position="201"/>
    </location>
</feature>
<accession>A0A1E5RPP3</accession>
<name>A0A1E5RPP3_HANUV</name>
<dbReference type="STRING" id="29833.A0A1E5RPP3"/>
<dbReference type="OrthoDB" id="529367at2759"/>
<evidence type="ECO:0000313" key="7">
    <source>
        <dbReference type="EMBL" id="OEJ88673.1"/>
    </source>
</evidence>
<protein>
    <submittedName>
        <fullName evidence="7">ADIPOR-like receptor IZH1</fullName>
    </submittedName>
</protein>
<evidence type="ECO:0000256" key="6">
    <source>
        <dbReference type="SAM" id="Phobius"/>
    </source>
</evidence>
<feature type="transmembrane region" description="Helical" evidence="6">
    <location>
        <begin position="99"/>
        <end position="123"/>
    </location>
</feature>
<comment type="subcellular location">
    <subcellularLocation>
        <location evidence="1">Membrane</location>
        <topology evidence="1">Multi-pass membrane protein</topology>
    </subcellularLocation>
</comment>
<evidence type="ECO:0000256" key="2">
    <source>
        <dbReference type="ARBA" id="ARBA00022692"/>
    </source>
</evidence>
<dbReference type="PANTHER" id="PTHR20855">
    <property type="entry name" value="ADIPOR/PROGESTIN RECEPTOR-RELATED"/>
    <property type="match status" value="1"/>
</dbReference>
<dbReference type="GO" id="GO:0016020">
    <property type="term" value="C:membrane"/>
    <property type="evidence" value="ECO:0007669"/>
    <property type="project" value="UniProtKB-SubCell"/>
</dbReference>
<comment type="caution">
    <text evidence="7">The sequence shown here is derived from an EMBL/GenBank/DDBJ whole genome shotgun (WGS) entry which is preliminary data.</text>
</comment>
<evidence type="ECO:0000256" key="5">
    <source>
        <dbReference type="PIRSR" id="PIRSR604254-1"/>
    </source>
</evidence>
<feature type="transmembrane region" description="Helical" evidence="6">
    <location>
        <begin position="275"/>
        <end position="292"/>
    </location>
</feature>
<dbReference type="EMBL" id="LPNN01000004">
    <property type="protein sequence ID" value="OEJ88673.1"/>
    <property type="molecule type" value="Genomic_DNA"/>
</dbReference>
<gene>
    <name evidence="7" type="ORF">AWRI3580_g2337</name>
</gene>
<dbReference type="AlphaFoldDB" id="A0A1E5RPP3"/>
<evidence type="ECO:0000256" key="4">
    <source>
        <dbReference type="ARBA" id="ARBA00023136"/>
    </source>
</evidence>
<feature type="transmembrane region" description="Helical" evidence="6">
    <location>
        <begin position="143"/>
        <end position="166"/>
    </location>
</feature>
<keyword evidence="5" id="KW-0479">Metal-binding</keyword>
<reference evidence="8" key="1">
    <citation type="journal article" date="2016" name="Genome Announc.">
        <title>Genome sequences of three species of Hanseniaspora isolated from spontaneous wine fermentations.</title>
        <authorList>
            <person name="Sternes P.R."/>
            <person name="Lee D."/>
            <person name="Kutyna D.R."/>
            <person name="Borneman A.R."/>
        </authorList>
    </citation>
    <scope>NUCLEOTIDE SEQUENCE [LARGE SCALE GENOMIC DNA]</scope>
    <source>
        <strain evidence="8">AWRI3580</strain>
    </source>
</reference>
<evidence type="ECO:0000313" key="8">
    <source>
        <dbReference type="Proteomes" id="UP000095358"/>
    </source>
</evidence>
<dbReference type="VEuPathDB" id="FungiDB:AWRI3580_g2337"/>
<keyword evidence="5" id="KW-0862">Zinc</keyword>
<keyword evidence="7" id="KW-0675">Receptor</keyword>
<feature type="binding site" evidence="5">
    <location>
        <position position="315"/>
    </location>
    <ligand>
        <name>Zn(2+)</name>
        <dbReference type="ChEBI" id="CHEBI:29105"/>
    </ligand>
</feature>
<evidence type="ECO:0000256" key="1">
    <source>
        <dbReference type="ARBA" id="ARBA00004141"/>
    </source>
</evidence>
<dbReference type="GO" id="GO:0046872">
    <property type="term" value="F:metal ion binding"/>
    <property type="evidence" value="ECO:0007669"/>
    <property type="project" value="UniProtKB-KW"/>
</dbReference>
<proteinExistence type="predicted"/>
<feature type="transmembrane region" description="Helical" evidence="6">
    <location>
        <begin position="313"/>
        <end position="334"/>
    </location>
</feature>
<feature type="binding site" evidence="5">
    <location>
        <position position="311"/>
    </location>
    <ligand>
        <name>Zn(2+)</name>
        <dbReference type="ChEBI" id="CHEBI:29105"/>
    </ligand>
</feature>
<dbReference type="Pfam" id="PF03006">
    <property type="entry name" value="HlyIII"/>
    <property type="match status" value="1"/>
</dbReference>
<sequence>MSTRPRTSSVVSASSIVVSIQDYKDIKTSNVVNRKRRASSIVVTAVGEKELIDDIKIVNWTQLNEWQQDNEFIYDGYVQETNSVTKCMKSLKMMHNETINIWTHLIPSFFYLLLLIFFTDFMLEKKLTQILGSDHGAMDTIDYIMVNIFLLGAFLCLFCSSCFHCFKQHSENISNLWSKADYMGIIILISTSIISLLYYGFHDNLFLCKLFTILTTIFGATCGVFVLNDRFNHKDWKAVRASFFIMFAASGLLPIITGCFYFGIQEAINRVQLGFVFYEAVCYIAGALIYGFKVPECFYKPGKFDYFFNSHQIFHVCCVAGSIFHFKALIASFVHAKIGKHSIAA</sequence>